<gene>
    <name evidence="1" type="ORF">KK1_024259</name>
</gene>
<accession>A0A151SFX0</accession>
<keyword evidence="2" id="KW-1185">Reference proteome</keyword>
<reference evidence="1" key="1">
    <citation type="journal article" date="2012" name="Nat. Biotechnol.">
        <title>Draft genome sequence of pigeonpea (Cajanus cajan), an orphan legume crop of resource-poor farmers.</title>
        <authorList>
            <person name="Varshney R.K."/>
            <person name="Chen W."/>
            <person name="Li Y."/>
            <person name="Bharti A.K."/>
            <person name="Saxena R.K."/>
            <person name="Schlueter J.A."/>
            <person name="Donoghue M.T."/>
            <person name="Azam S."/>
            <person name="Fan G."/>
            <person name="Whaley A.M."/>
            <person name="Farmer A.D."/>
            <person name="Sheridan J."/>
            <person name="Iwata A."/>
            <person name="Tuteja R."/>
            <person name="Penmetsa R.V."/>
            <person name="Wu W."/>
            <person name="Upadhyaya H.D."/>
            <person name="Yang S.P."/>
            <person name="Shah T."/>
            <person name="Saxena K.B."/>
            <person name="Michael T."/>
            <person name="McCombie W.R."/>
            <person name="Yang B."/>
            <person name="Zhang G."/>
            <person name="Yang H."/>
            <person name="Wang J."/>
            <person name="Spillane C."/>
            <person name="Cook D.R."/>
            <person name="May G.D."/>
            <person name="Xu X."/>
            <person name="Jackson S.A."/>
        </authorList>
    </citation>
    <scope>NUCLEOTIDE SEQUENCE [LARGE SCALE GENOMIC DNA]</scope>
</reference>
<sequence length="195" mass="22857">MSQNTYVKYYYAVLVPNSLNYHVASFTIFNGLNFSYRNEQVQFHLDVLDLNLAIMEDKVVAIIDSSRNEKKAYYKAWKKSNRFSLMFMRMTVVDSIKKTLFKIENAKNFMWFMGKRSQTTDKSLVGTLMSTLTTMKFDGSRTLHEHVIEMANIEIGLKSLGMAMNENFLIQFILNSLLIEYEMFQMSYNTMKDNI</sequence>
<dbReference type="Proteomes" id="UP000075243">
    <property type="component" value="Unassembled WGS sequence"/>
</dbReference>
<dbReference type="Gramene" id="C.cajan_23572.t">
    <property type="protein sequence ID" value="C.cajan_23572.t.cds1"/>
    <property type="gene ID" value="C.cajan_23572"/>
</dbReference>
<organism evidence="1 2">
    <name type="scientific">Cajanus cajan</name>
    <name type="common">Pigeon pea</name>
    <name type="synonym">Cajanus indicus</name>
    <dbReference type="NCBI Taxonomy" id="3821"/>
    <lineage>
        <taxon>Eukaryota</taxon>
        <taxon>Viridiplantae</taxon>
        <taxon>Streptophyta</taxon>
        <taxon>Embryophyta</taxon>
        <taxon>Tracheophyta</taxon>
        <taxon>Spermatophyta</taxon>
        <taxon>Magnoliopsida</taxon>
        <taxon>eudicotyledons</taxon>
        <taxon>Gunneridae</taxon>
        <taxon>Pentapetalae</taxon>
        <taxon>rosids</taxon>
        <taxon>fabids</taxon>
        <taxon>Fabales</taxon>
        <taxon>Fabaceae</taxon>
        <taxon>Papilionoideae</taxon>
        <taxon>50 kb inversion clade</taxon>
        <taxon>NPAAA clade</taxon>
        <taxon>indigoferoid/millettioid clade</taxon>
        <taxon>Phaseoleae</taxon>
        <taxon>Cajanus</taxon>
    </lineage>
</organism>
<evidence type="ECO:0000313" key="1">
    <source>
        <dbReference type="EMBL" id="KYP53685.1"/>
    </source>
</evidence>
<dbReference type="Pfam" id="PF14223">
    <property type="entry name" value="Retrotran_gag_2"/>
    <property type="match status" value="1"/>
</dbReference>
<proteinExistence type="predicted"/>
<evidence type="ECO:0000313" key="2">
    <source>
        <dbReference type="Proteomes" id="UP000075243"/>
    </source>
</evidence>
<dbReference type="AlphaFoldDB" id="A0A151SFX0"/>
<evidence type="ECO:0008006" key="3">
    <source>
        <dbReference type="Google" id="ProtNLM"/>
    </source>
</evidence>
<protein>
    <recommendedName>
        <fullName evidence="3">Retrovirus-related Pol polyprotein from transposon TNT 1-94</fullName>
    </recommendedName>
</protein>
<dbReference type="EMBL" id="KQ483411">
    <property type="protein sequence ID" value="KYP53685.1"/>
    <property type="molecule type" value="Genomic_DNA"/>
</dbReference>
<name>A0A151SFX0_CAJCA</name>